<dbReference type="STRING" id="503106.A0A218ZFC4"/>
<dbReference type="InterPro" id="IPR024500">
    <property type="entry name" value="DUF3074"/>
</dbReference>
<name>A0A218ZFC4_9HELO</name>
<evidence type="ECO:0000256" key="1">
    <source>
        <dbReference type="SAM" id="MobiDB-lite"/>
    </source>
</evidence>
<reference evidence="3 4" key="1">
    <citation type="submission" date="2017-04" db="EMBL/GenBank/DDBJ databases">
        <title>Draft genome sequence of Marssonina coronaria NL1: causal agent of apple blotch.</title>
        <authorList>
            <person name="Cheng Q."/>
        </authorList>
    </citation>
    <scope>NUCLEOTIDE SEQUENCE [LARGE SCALE GENOMIC DNA]</scope>
    <source>
        <strain evidence="3 4">NL1</strain>
    </source>
</reference>
<dbReference type="EMBL" id="MZNU01000052">
    <property type="protein sequence ID" value="OWP06243.1"/>
    <property type="molecule type" value="Genomic_DNA"/>
</dbReference>
<dbReference type="InParanoid" id="A0A218ZFC4"/>
<proteinExistence type="predicted"/>
<protein>
    <recommendedName>
        <fullName evidence="2">DUF3074 domain-containing protein</fullName>
    </recommendedName>
</protein>
<dbReference type="Proteomes" id="UP000242519">
    <property type="component" value="Unassembled WGS sequence"/>
</dbReference>
<organism evidence="3 4">
    <name type="scientific">Diplocarpon coronariae</name>
    <dbReference type="NCBI Taxonomy" id="2795749"/>
    <lineage>
        <taxon>Eukaryota</taxon>
        <taxon>Fungi</taxon>
        <taxon>Dikarya</taxon>
        <taxon>Ascomycota</taxon>
        <taxon>Pezizomycotina</taxon>
        <taxon>Leotiomycetes</taxon>
        <taxon>Helotiales</taxon>
        <taxon>Drepanopezizaceae</taxon>
        <taxon>Diplocarpon</taxon>
    </lineage>
</organism>
<gene>
    <name evidence="3" type="ORF">B2J93_4364</name>
</gene>
<evidence type="ECO:0000313" key="4">
    <source>
        <dbReference type="Proteomes" id="UP000242519"/>
    </source>
</evidence>
<dbReference type="AlphaFoldDB" id="A0A218ZFC4"/>
<keyword evidence="4" id="KW-1185">Reference proteome</keyword>
<dbReference type="PANTHER" id="PTHR40370:SF1">
    <property type="entry name" value="DUF3074 DOMAIN-CONTAINING PROTEIN"/>
    <property type="match status" value="1"/>
</dbReference>
<feature type="compositionally biased region" description="Low complexity" evidence="1">
    <location>
        <begin position="26"/>
        <end position="54"/>
    </location>
</feature>
<evidence type="ECO:0000313" key="3">
    <source>
        <dbReference type="EMBL" id="OWP06243.1"/>
    </source>
</evidence>
<sequence>MAFGPWVRLSGISISQLPSGGTGVAPSSLLHSTSQTQSESQSRTGSGSRSPPSLQNFIHHILSESIPFIDSVAPKSDIPPSSLAPWKPRGSPRTYASSSAPVHVYERVVRGEELDAVEGMSAHGRAFKDETWFCRRSVHRDAAEKGTASWQEFEHAFREQHAESEDAFTPTIIASRQAMSWECAGIETQVGDERWHKVKIVVEEMMHKIDPKPLKNRTFPVVQISAALAASQEFLVVSIPITDFERSLHAQFARDKSLVVAAYASIERIRMIPGNAEVEWIMATASDARGVLPQWLQNLAVPGKIAEDVGMFLAWIPSQRKSTGDS</sequence>
<comment type="caution">
    <text evidence="3">The sequence shown here is derived from an EMBL/GenBank/DDBJ whole genome shotgun (WGS) entry which is preliminary data.</text>
</comment>
<feature type="domain" description="DUF3074" evidence="2">
    <location>
        <begin position="132"/>
        <end position="316"/>
    </location>
</feature>
<feature type="region of interest" description="Disordered" evidence="1">
    <location>
        <begin position="17"/>
        <end position="54"/>
    </location>
</feature>
<accession>A0A218ZFC4</accession>
<dbReference type="Pfam" id="PF11274">
    <property type="entry name" value="DUF3074"/>
    <property type="match status" value="1"/>
</dbReference>
<dbReference type="OrthoDB" id="6423603at2759"/>
<dbReference type="PANTHER" id="PTHR40370">
    <property type="entry name" value="EXPRESSED PROTEIN"/>
    <property type="match status" value="1"/>
</dbReference>
<evidence type="ECO:0000259" key="2">
    <source>
        <dbReference type="Pfam" id="PF11274"/>
    </source>
</evidence>